<sequence>MSRCRRDMPGETAPEGTARVSLITHLLPELPEDA</sequence>
<feature type="region of interest" description="Disordered" evidence="1">
    <location>
        <begin position="1"/>
        <end position="20"/>
    </location>
</feature>
<accession>A0A7X0IGX6</accession>
<dbReference type="Proteomes" id="UP000555564">
    <property type="component" value="Unassembled WGS sequence"/>
</dbReference>
<organism evidence="2 3">
    <name type="scientific">Sphaerisporangium rubeum</name>
    <dbReference type="NCBI Taxonomy" id="321317"/>
    <lineage>
        <taxon>Bacteria</taxon>
        <taxon>Bacillati</taxon>
        <taxon>Actinomycetota</taxon>
        <taxon>Actinomycetes</taxon>
        <taxon>Streptosporangiales</taxon>
        <taxon>Streptosporangiaceae</taxon>
        <taxon>Sphaerisporangium</taxon>
    </lineage>
</organism>
<dbReference type="EMBL" id="JACHIU010000001">
    <property type="protein sequence ID" value="MBB6473758.1"/>
    <property type="molecule type" value="Genomic_DNA"/>
</dbReference>
<evidence type="ECO:0000313" key="3">
    <source>
        <dbReference type="Proteomes" id="UP000555564"/>
    </source>
</evidence>
<reference evidence="2 3" key="1">
    <citation type="submission" date="2020-08" db="EMBL/GenBank/DDBJ databases">
        <title>Sequencing the genomes of 1000 actinobacteria strains.</title>
        <authorList>
            <person name="Klenk H.-P."/>
        </authorList>
    </citation>
    <scope>NUCLEOTIDE SEQUENCE [LARGE SCALE GENOMIC DNA]</scope>
    <source>
        <strain evidence="2 3">DSM 44936</strain>
    </source>
</reference>
<evidence type="ECO:0000256" key="1">
    <source>
        <dbReference type="SAM" id="MobiDB-lite"/>
    </source>
</evidence>
<comment type="caution">
    <text evidence="2">The sequence shown here is derived from an EMBL/GenBank/DDBJ whole genome shotgun (WGS) entry which is preliminary data.</text>
</comment>
<evidence type="ECO:0000313" key="2">
    <source>
        <dbReference type="EMBL" id="MBB6473758.1"/>
    </source>
</evidence>
<proteinExistence type="predicted"/>
<gene>
    <name evidence="2" type="ORF">BJ992_003189</name>
</gene>
<keyword evidence="3" id="KW-1185">Reference proteome</keyword>
<name>A0A7X0IGX6_9ACTN</name>
<dbReference type="AlphaFoldDB" id="A0A7X0IGX6"/>
<protein>
    <submittedName>
        <fullName evidence="2">Uncharacterized protein</fullName>
    </submittedName>
</protein>